<gene>
    <name evidence="5" type="ORF">MAR_024545</name>
</gene>
<reference evidence="5" key="1">
    <citation type="submission" date="2022-11" db="EMBL/GenBank/DDBJ databases">
        <title>Centuries of genome instability and evolution in soft-shell clam transmissible cancer (bioRxiv).</title>
        <authorList>
            <person name="Hart S.F.M."/>
            <person name="Yonemitsu M.A."/>
            <person name="Giersch R.M."/>
            <person name="Beal B.F."/>
            <person name="Arriagada G."/>
            <person name="Davis B.W."/>
            <person name="Ostrander E.A."/>
            <person name="Goff S.P."/>
            <person name="Metzger M.J."/>
        </authorList>
    </citation>
    <scope>NUCLEOTIDE SEQUENCE</scope>
    <source>
        <strain evidence="5">MELC-2E11</strain>
        <tissue evidence="5">Siphon/mantle</tissue>
    </source>
</reference>
<dbReference type="InterPro" id="IPR006139">
    <property type="entry name" value="D-isomer_2_OHA_DH_cat_dom"/>
</dbReference>
<dbReference type="InterPro" id="IPR029753">
    <property type="entry name" value="D-isomer_DH_CS"/>
</dbReference>
<evidence type="ECO:0000259" key="3">
    <source>
        <dbReference type="Pfam" id="PF00389"/>
    </source>
</evidence>
<dbReference type="InterPro" id="IPR006140">
    <property type="entry name" value="D-isomer_DH_NAD-bd"/>
</dbReference>
<evidence type="ECO:0000259" key="4">
    <source>
        <dbReference type="Pfam" id="PF02826"/>
    </source>
</evidence>
<protein>
    <submittedName>
        <fullName evidence="5">GRHPR-like protein</fullName>
    </submittedName>
</protein>
<organism evidence="5 6">
    <name type="scientific">Mya arenaria</name>
    <name type="common">Soft-shell clam</name>
    <dbReference type="NCBI Taxonomy" id="6604"/>
    <lineage>
        <taxon>Eukaryota</taxon>
        <taxon>Metazoa</taxon>
        <taxon>Spiralia</taxon>
        <taxon>Lophotrochozoa</taxon>
        <taxon>Mollusca</taxon>
        <taxon>Bivalvia</taxon>
        <taxon>Autobranchia</taxon>
        <taxon>Heteroconchia</taxon>
        <taxon>Euheterodonta</taxon>
        <taxon>Imparidentia</taxon>
        <taxon>Neoheterodontei</taxon>
        <taxon>Myida</taxon>
        <taxon>Myoidea</taxon>
        <taxon>Myidae</taxon>
        <taxon>Mya</taxon>
    </lineage>
</organism>
<dbReference type="SUPFAM" id="SSF51735">
    <property type="entry name" value="NAD(P)-binding Rossmann-fold domains"/>
    <property type="match status" value="1"/>
</dbReference>
<feature type="domain" description="D-isomer specific 2-hydroxyacid dehydrogenase NAD-binding" evidence="4">
    <location>
        <begin position="155"/>
        <end position="335"/>
    </location>
</feature>
<dbReference type="Gene3D" id="3.40.50.720">
    <property type="entry name" value="NAD(P)-binding Rossmann-like Domain"/>
    <property type="match status" value="2"/>
</dbReference>
<dbReference type="EMBL" id="CP111014">
    <property type="protein sequence ID" value="WAR00173.1"/>
    <property type="molecule type" value="Genomic_DNA"/>
</dbReference>
<name>A0ABY7DU28_MYAAR</name>
<proteinExistence type="inferred from homology"/>
<keyword evidence="6" id="KW-1185">Reference proteome</keyword>
<dbReference type="Pfam" id="PF02826">
    <property type="entry name" value="2-Hacid_dh_C"/>
    <property type="match status" value="1"/>
</dbReference>
<dbReference type="PANTHER" id="PTHR10996:SF277">
    <property type="entry name" value="GLYOXYLATE REDUCTASE_HYDROXYPYRUVATE REDUCTASE"/>
    <property type="match status" value="1"/>
</dbReference>
<dbReference type="SUPFAM" id="SSF52283">
    <property type="entry name" value="Formate/glycerate dehydrogenase catalytic domain-like"/>
    <property type="match status" value="1"/>
</dbReference>
<keyword evidence="1 2" id="KW-0560">Oxidoreductase</keyword>
<evidence type="ECO:0000256" key="1">
    <source>
        <dbReference type="ARBA" id="ARBA00023002"/>
    </source>
</evidence>
<sequence length="368" mass="39755">MVTAVSDFDRDVTEFRFVEKLGYVENKVPLVASSKRTMSERPKAYLTQKIPVDGTGLTQLQAVCDVNMYDEVEGGQISVSRERLLKDVVGANALILPYPVKVDAELLDAAGSQLKVIATVSVGLDHIDLKECARRRIPVGYTPDVLTDAVAEGTIGLTLATARRHKEGVQAVSGGSWGSTWDSCLYLCGQELRGATVGIVGLGRIGLGVARRLRAFSIGRLMYCGRSPKDYAGEVEAEYVSFDQLLENSDFVIACCSVNPSNHNLFDAAAFKKMKKSAILINTSRGILVDQDALYDALSSGEILRAGLDVTSPEPFPPDHRLLTLPNCLVLPHLGSASMRARHAMVDLAVRNTLAGLRGEPLETPVPI</sequence>
<dbReference type="Proteomes" id="UP001164746">
    <property type="component" value="Chromosome 3"/>
</dbReference>
<dbReference type="InterPro" id="IPR036291">
    <property type="entry name" value="NAD(P)-bd_dom_sf"/>
</dbReference>
<evidence type="ECO:0000313" key="5">
    <source>
        <dbReference type="EMBL" id="WAR00173.1"/>
    </source>
</evidence>
<evidence type="ECO:0000256" key="2">
    <source>
        <dbReference type="RuleBase" id="RU003719"/>
    </source>
</evidence>
<dbReference type="InterPro" id="IPR050223">
    <property type="entry name" value="D-isomer_2-hydroxyacid_DH"/>
</dbReference>
<dbReference type="PROSITE" id="PS00671">
    <property type="entry name" value="D_2_HYDROXYACID_DH_3"/>
    <property type="match status" value="1"/>
</dbReference>
<accession>A0ABY7DU28</accession>
<comment type="similarity">
    <text evidence="2">Belongs to the D-isomer specific 2-hydroxyacid dehydrogenase family.</text>
</comment>
<dbReference type="CDD" id="cd05301">
    <property type="entry name" value="GDH"/>
    <property type="match status" value="1"/>
</dbReference>
<dbReference type="PANTHER" id="PTHR10996">
    <property type="entry name" value="2-HYDROXYACID DEHYDROGENASE-RELATED"/>
    <property type="match status" value="1"/>
</dbReference>
<dbReference type="Pfam" id="PF00389">
    <property type="entry name" value="2-Hacid_dh"/>
    <property type="match status" value="1"/>
</dbReference>
<feature type="domain" description="D-isomer specific 2-hydroxyacid dehydrogenase catalytic" evidence="3">
    <location>
        <begin position="59"/>
        <end position="366"/>
    </location>
</feature>
<evidence type="ECO:0000313" key="6">
    <source>
        <dbReference type="Proteomes" id="UP001164746"/>
    </source>
</evidence>